<proteinExistence type="predicted"/>
<feature type="compositionally biased region" description="Polar residues" evidence="1">
    <location>
        <begin position="275"/>
        <end position="287"/>
    </location>
</feature>
<evidence type="ECO:0000256" key="1">
    <source>
        <dbReference type="SAM" id="MobiDB-lite"/>
    </source>
</evidence>
<feature type="compositionally biased region" description="Basic and acidic residues" evidence="1">
    <location>
        <begin position="12"/>
        <end position="22"/>
    </location>
</feature>
<name>A0A9P0A2U7_BEMTA</name>
<evidence type="ECO:0000313" key="3">
    <source>
        <dbReference type="Proteomes" id="UP001152759"/>
    </source>
</evidence>
<feature type="region of interest" description="Disordered" evidence="1">
    <location>
        <begin position="215"/>
        <end position="247"/>
    </location>
</feature>
<sequence>MSDSSETGGKGQRGDQKEMEYSTERIRALRPNYLGKPENFDPKYRVKAKAKARAAVKQATKPANGTSAIPVLSGPSSPNVSPPRYMHRNIVCDESEICVLCFLVKRGIVFLPDIPCVCKLSVPKEILEVDDRKQNESLDSREAHTLSEVVNKPAPKDVFKSELSTVPKTSGASLTRQEYQQLIMSEKMMSVNGCDGIRDTQQHILEAFSRFPLSKHQTNDQKGSCSFEMSDKEKHSQSGRDGKPSKKRLIRNATRLAEYNANKAQGSWADETETAQKTVAAKQQLTGSRGRKPPLPNYGKPVTSTDRAYSKAVVKGKPRGTPIYSGPLRGSHPVRRTLCENGDFANLPRVSRAMWEYLLTVETTLSRAMPFCMFQHAIYELFWARLLMYAQRIVKKETVIRIRDQDQLESRLRHLSPYRPEASDRVTLHITIVTSVTQHHW</sequence>
<evidence type="ECO:0000313" key="2">
    <source>
        <dbReference type="EMBL" id="CAH0382891.1"/>
    </source>
</evidence>
<reference evidence="2" key="1">
    <citation type="submission" date="2021-12" db="EMBL/GenBank/DDBJ databases">
        <authorList>
            <person name="King R."/>
        </authorList>
    </citation>
    <scope>NUCLEOTIDE SEQUENCE</scope>
</reference>
<feature type="region of interest" description="Disordered" evidence="1">
    <location>
        <begin position="1"/>
        <end position="22"/>
    </location>
</feature>
<feature type="region of interest" description="Disordered" evidence="1">
    <location>
        <begin position="263"/>
        <end position="328"/>
    </location>
</feature>
<dbReference type="AlphaFoldDB" id="A0A9P0A2U7"/>
<dbReference type="Proteomes" id="UP001152759">
    <property type="component" value="Chromosome 10"/>
</dbReference>
<feature type="region of interest" description="Disordered" evidence="1">
    <location>
        <begin position="57"/>
        <end position="80"/>
    </location>
</feature>
<protein>
    <submittedName>
        <fullName evidence="2">Uncharacterized protein</fullName>
    </submittedName>
</protein>
<organism evidence="2 3">
    <name type="scientific">Bemisia tabaci</name>
    <name type="common">Sweetpotato whitefly</name>
    <name type="synonym">Aleurodes tabaci</name>
    <dbReference type="NCBI Taxonomy" id="7038"/>
    <lineage>
        <taxon>Eukaryota</taxon>
        <taxon>Metazoa</taxon>
        <taxon>Ecdysozoa</taxon>
        <taxon>Arthropoda</taxon>
        <taxon>Hexapoda</taxon>
        <taxon>Insecta</taxon>
        <taxon>Pterygota</taxon>
        <taxon>Neoptera</taxon>
        <taxon>Paraneoptera</taxon>
        <taxon>Hemiptera</taxon>
        <taxon>Sternorrhyncha</taxon>
        <taxon>Aleyrodoidea</taxon>
        <taxon>Aleyrodidae</taxon>
        <taxon>Aleyrodinae</taxon>
        <taxon>Bemisia</taxon>
    </lineage>
</organism>
<dbReference type="EMBL" id="OU963871">
    <property type="protein sequence ID" value="CAH0382891.1"/>
    <property type="molecule type" value="Genomic_DNA"/>
</dbReference>
<keyword evidence="3" id="KW-1185">Reference proteome</keyword>
<gene>
    <name evidence="2" type="ORF">BEMITA_LOCUS2386</name>
</gene>
<feature type="compositionally biased region" description="Basic and acidic residues" evidence="1">
    <location>
        <begin position="229"/>
        <end position="244"/>
    </location>
</feature>
<accession>A0A9P0A2U7</accession>